<dbReference type="NCBIfam" id="TIGR01909">
    <property type="entry name" value="C_GCAxxG_C_C"/>
    <property type="match status" value="1"/>
</dbReference>
<proteinExistence type="predicted"/>
<protein>
    <recommendedName>
        <fullName evidence="3">C_GCAxxG_C_C family protein</fullName>
    </recommendedName>
</protein>
<gene>
    <name evidence="1" type="ORF">APZ18_00720</name>
</gene>
<evidence type="ECO:0000313" key="2">
    <source>
        <dbReference type="Proteomes" id="UP000050833"/>
    </source>
</evidence>
<dbReference type="Pfam" id="PF09719">
    <property type="entry name" value="C_GCAxxG_C_C"/>
    <property type="match status" value="1"/>
</dbReference>
<evidence type="ECO:0008006" key="3">
    <source>
        <dbReference type="Google" id="ProtNLM"/>
    </source>
</evidence>
<dbReference type="Proteomes" id="UP000050833">
    <property type="component" value="Unassembled WGS sequence"/>
</dbReference>
<accession>A0AAW3JX31</accession>
<name>A0AAW3JX31_9FIRM</name>
<organism evidence="1 2">
    <name type="scientific">Butyribacter intestini</name>
    <dbReference type="NCBI Taxonomy" id="1703332"/>
    <lineage>
        <taxon>Bacteria</taxon>
        <taxon>Bacillati</taxon>
        <taxon>Bacillota</taxon>
        <taxon>Clostridia</taxon>
        <taxon>Lachnospirales</taxon>
        <taxon>Lachnospiraceae</taxon>
        <taxon>Butyribacter</taxon>
    </lineage>
</organism>
<sequence length="136" mass="14796">METRVEKTIERHNKGYNCAQAVACTYCDLVGMDEETMFKATEALGLGMGGMEGTCGALTGACVVAGMKKSCGNLENPVSKGETYSYSRQILKKFLDQNKATRCKDLKGVETGVVLRSCQDCIRDAAKFLEEVVFAE</sequence>
<comment type="caution">
    <text evidence="1">The sequence shown here is derived from an EMBL/GenBank/DDBJ whole genome shotgun (WGS) entry which is preliminary data.</text>
</comment>
<keyword evidence="2" id="KW-1185">Reference proteome</keyword>
<reference evidence="1 2" key="1">
    <citation type="submission" date="2015-10" db="EMBL/GenBank/DDBJ databases">
        <title>Butyribacter intestini gen. nov., sp. nov., a butyric acid-producing bacterium of the family Lachnospiraceae isolated from the human faeces.</title>
        <authorList>
            <person name="Zou Y."/>
            <person name="Xue W."/>
            <person name="Luo G."/>
            <person name="Lv M."/>
        </authorList>
    </citation>
    <scope>NUCLEOTIDE SEQUENCE [LARGE SCALE GENOMIC DNA]</scope>
    <source>
        <strain evidence="1 2">TF01-11</strain>
    </source>
</reference>
<dbReference type="EMBL" id="LLKB01000001">
    <property type="protein sequence ID" value="KQC86860.1"/>
    <property type="molecule type" value="Genomic_DNA"/>
</dbReference>
<dbReference type="InterPro" id="IPR010181">
    <property type="entry name" value="CGCAxxGCC_motif"/>
</dbReference>
<evidence type="ECO:0000313" key="1">
    <source>
        <dbReference type="EMBL" id="KQC86860.1"/>
    </source>
</evidence>
<dbReference type="AlphaFoldDB" id="A0AAW3JX31"/>